<proteinExistence type="predicted"/>
<protein>
    <submittedName>
        <fullName evidence="2">Uncharacterized protein</fullName>
    </submittedName>
</protein>
<evidence type="ECO:0000313" key="2">
    <source>
        <dbReference type="EMBL" id="MFD2276625.1"/>
    </source>
</evidence>
<comment type="caution">
    <text evidence="2">The sequence shown here is derived from an EMBL/GenBank/DDBJ whole genome shotgun (WGS) entry which is preliminary data.</text>
</comment>
<accession>A0ABW5E6S6</accession>
<gene>
    <name evidence="2" type="ORF">ACFSQZ_09115</name>
</gene>
<keyword evidence="1" id="KW-0732">Signal</keyword>
<feature type="signal peptide" evidence="1">
    <location>
        <begin position="1"/>
        <end position="27"/>
    </location>
</feature>
<keyword evidence="3" id="KW-1185">Reference proteome</keyword>
<name>A0ABW5E6S6_9BACT</name>
<dbReference type="RefSeq" id="WP_377094571.1">
    <property type="nucleotide sequence ID" value="NZ_JBHSJM010000001.1"/>
</dbReference>
<organism evidence="2 3">
    <name type="scientific">Rubritalea spongiae</name>
    <dbReference type="NCBI Taxonomy" id="430797"/>
    <lineage>
        <taxon>Bacteria</taxon>
        <taxon>Pseudomonadati</taxon>
        <taxon>Verrucomicrobiota</taxon>
        <taxon>Verrucomicrobiia</taxon>
        <taxon>Verrucomicrobiales</taxon>
        <taxon>Rubritaleaceae</taxon>
        <taxon>Rubritalea</taxon>
    </lineage>
</organism>
<dbReference type="Proteomes" id="UP001597297">
    <property type="component" value="Unassembled WGS sequence"/>
</dbReference>
<evidence type="ECO:0000256" key="1">
    <source>
        <dbReference type="SAM" id="SignalP"/>
    </source>
</evidence>
<dbReference type="EMBL" id="JBHUJC010000026">
    <property type="protein sequence ID" value="MFD2276625.1"/>
    <property type="molecule type" value="Genomic_DNA"/>
</dbReference>
<sequence length="123" mass="13833">MKTFKKITPIAALVAAMFAVAPQQAEARGKGHHHSHTYASGRTSCGCAIYTKRVVKGHDRHGRPVYAYYRQPVKHHCNSVHYRSVPRTYSSCGTHRTASRSTYHHNYRGSSRSGISVTYRSGW</sequence>
<reference evidence="3" key="1">
    <citation type="journal article" date="2019" name="Int. J. Syst. Evol. Microbiol.">
        <title>The Global Catalogue of Microorganisms (GCM) 10K type strain sequencing project: providing services to taxonomists for standard genome sequencing and annotation.</title>
        <authorList>
            <consortium name="The Broad Institute Genomics Platform"/>
            <consortium name="The Broad Institute Genome Sequencing Center for Infectious Disease"/>
            <person name="Wu L."/>
            <person name="Ma J."/>
        </authorList>
    </citation>
    <scope>NUCLEOTIDE SEQUENCE [LARGE SCALE GENOMIC DNA]</scope>
    <source>
        <strain evidence="3">JCM 16545</strain>
    </source>
</reference>
<evidence type="ECO:0000313" key="3">
    <source>
        <dbReference type="Proteomes" id="UP001597297"/>
    </source>
</evidence>
<feature type="chain" id="PRO_5045458532" evidence="1">
    <location>
        <begin position="28"/>
        <end position="123"/>
    </location>
</feature>